<protein>
    <submittedName>
        <fullName evidence="1">Uncharacterized protein</fullName>
    </submittedName>
</protein>
<evidence type="ECO:0000313" key="2">
    <source>
        <dbReference type="Proteomes" id="UP001280121"/>
    </source>
</evidence>
<organism evidence="1 2">
    <name type="scientific">Dipteronia dyeriana</name>
    <dbReference type="NCBI Taxonomy" id="168575"/>
    <lineage>
        <taxon>Eukaryota</taxon>
        <taxon>Viridiplantae</taxon>
        <taxon>Streptophyta</taxon>
        <taxon>Embryophyta</taxon>
        <taxon>Tracheophyta</taxon>
        <taxon>Spermatophyta</taxon>
        <taxon>Magnoliopsida</taxon>
        <taxon>eudicotyledons</taxon>
        <taxon>Gunneridae</taxon>
        <taxon>Pentapetalae</taxon>
        <taxon>rosids</taxon>
        <taxon>malvids</taxon>
        <taxon>Sapindales</taxon>
        <taxon>Sapindaceae</taxon>
        <taxon>Hippocastanoideae</taxon>
        <taxon>Acereae</taxon>
        <taxon>Dipteronia</taxon>
    </lineage>
</organism>
<gene>
    <name evidence="1" type="ORF">Ddye_031939</name>
</gene>
<keyword evidence="2" id="KW-1185">Reference proteome</keyword>
<proteinExistence type="predicted"/>
<reference evidence="1" key="1">
    <citation type="journal article" date="2023" name="Plant J.">
        <title>Genome sequences and population genomics provide insights into the demographic history, inbreeding, and mutation load of two 'living fossil' tree species of Dipteronia.</title>
        <authorList>
            <person name="Feng Y."/>
            <person name="Comes H.P."/>
            <person name="Chen J."/>
            <person name="Zhu S."/>
            <person name="Lu R."/>
            <person name="Zhang X."/>
            <person name="Li P."/>
            <person name="Qiu J."/>
            <person name="Olsen K.M."/>
            <person name="Qiu Y."/>
        </authorList>
    </citation>
    <scope>NUCLEOTIDE SEQUENCE</scope>
    <source>
        <strain evidence="1">KIB01</strain>
    </source>
</reference>
<dbReference type="EMBL" id="JANJYI010000009">
    <property type="protein sequence ID" value="KAK2637147.1"/>
    <property type="molecule type" value="Genomic_DNA"/>
</dbReference>
<dbReference type="AlphaFoldDB" id="A0AAD9TJC2"/>
<evidence type="ECO:0000313" key="1">
    <source>
        <dbReference type="EMBL" id="KAK2637147.1"/>
    </source>
</evidence>
<dbReference type="Proteomes" id="UP001280121">
    <property type="component" value="Unassembled WGS sequence"/>
</dbReference>
<sequence>MSSLSSQNPLTHRDYLTVMHVAGKEMVSHTIVEHATLISTPSVLLCHCFRSTTLTLTISTSHSHPLIITKSFLVTYARIWVQMSGCTDATCVNLMLTWSVPPRTQNLQFKLQFNQLIRCIISKRHHQVLLLTTGFHELNMHKHLFYKITH</sequence>
<comment type="caution">
    <text evidence="1">The sequence shown here is derived from an EMBL/GenBank/DDBJ whole genome shotgun (WGS) entry which is preliminary data.</text>
</comment>
<accession>A0AAD9TJC2</accession>
<name>A0AAD9TJC2_9ROSI</name>